<gene>
    <name evidence="4" type="ORF">H8S59_14490</name>
</gene>
<dbReference type="NCBIfam" id="TIGR01414">
    <property type="entry name" value="autotrans_barl"/>
    <property type="match status" value="1"/>
</dbReference>
<dbReference type="SMART" id="SM00869">
    <property type="entry name" value="Autotransporter"/>
    <property type="match status" value="1"/>
</dbReference>
<dbReference type="InterPro" id="IPR003992">
    <property type="entry name" value="Pertactin"/>
</dbReference>
<evidence type="ECO:0000256" key="2">
    <source>
        <dbReference type="SAM" id="MobiDB-lite"/>
    </source>
</evidence>
<dbReference type="PRINTS" id="PR01482">
    <property type="entry name" value="PERTACTIN"/>
</dbReference>
<evidence type="ECO:0000256" key="1">
    <source>
        <dbReference type="ARBA" id="ARBA00022729"/>
    </source>
</evidence>
<evidence type="ECO:0000313" key="5">
    <source>
        <dbReference type="Proteomes" id="UP000651852"/>
    </source>
</evidence>
<dbReference type="PANTHER" id="PTHR35037:SF7">
    <property type="entry name" value="AUTOTRANSPORTER"/>
    <property type="match status" value="1"/>
</dbReference>
<dbReference type="InterPro" id="IPR006315">
    <property type="entry name" value="OM_autotransptr_brl_dom"/>
</dbReference>
<proteinExistence type="predicted"/>
<dbReference type="PRINTS" id="PR01484">
    <property type="entry name" value="PRTACTNFAMLY"/>
</dbReference>
<dbReference type="EMBL" id="JACONW010000063">
    <property type="protein sequence ID" value="MBC3950971.1"/>
    <property type="molecule type" value="Genomic_DNA"/>
</dbReference>
<keyword evidence="5" id="KW-1185">Reference proteome</keyword>
<dbReference type="Gene3D" id="2.160.20.20">
    <property type="match status" value="1"/>
</dbReference>
<sequence>MKFSKIPSIGGCLTLSVIGTLIPLEHVTAKDVPPGGKFFVEDGDPVENYQLKSNSELVVRNKGATKDITAHQGSRVIIDDGRVDAVDTAGITLIDSSATIDNAKITATSTTSGSESYGIRLQGRSGSSEATVRNSEVSGVGRGINVTDSAILVLRNTDVIGRDGTAPIGPIAGGVGVVLAGASAQFREGSTVTGDNNGAVLFSYHSTGGQVDPGLLIDGSHVEGKNGSALLVSGLPGLVDPKANIEVANGSTLTGGNGVILEVQGDVTTNFTVNNSRLIGDVVVENGSTANLDLKNNASLTGTITNATSLTLDNSSLWVMEDDSTVGKLNLNGGMVDLRGTDGNASFHKLDVKELTGSGRFGLGTDLAAGMGDSLNVSGTATGSHKLLVENTGAEPQAGGADRQLVHIENGDAQFAVDSTDGLVDAGAYSYALEQRGNGTSGNDWFLVQTGTVSKSTEVAIGLFSAAPTVWYGESATLRSRMGELRTDSNQGGGWMRTYGNKYDMSAAGGIEYSQQQQGISFGADLPISSSNGQWLVGLMGGYSKSDLDLKAGNKGKVDSYYVGAYSTWLADNGFYIDALIKANRFQNSADVTMRDGVKSKGDYNNYGVGASVEVGKHITFNETWFVEPYAQMSGLWVSGEEYKLDNGLEARSNKADSLLGKVGSHLGRKFALDDGGFVQPYVKAAVAREFVTSNKVKINESRFTNDLSGTRAELGLGVAAQLTDVLQVHADFDYMRGRNIAQPWGVNVGVRYNW</sequence>
<dbReference type="InterPro" id="IPR036709">
    <property type="entry name" value="Autotransporte_beta_dom_sf"/>
</dbReference>
<dbReference type="Proteomes" id="UP000651852">
    <property type="component" value="Unassembled WGS sequence"/>
</dbReference>
<dbReference type="SUPFAM" id="SSF51126">
    <property type="entry name" value="Pectin lyase-like"/>
    <property type="match status" value="1"/>
</dbReference>
<dbReference type="InterPro" id="IPR012332">
    <property type="entry name" value="Autotransporter_pectin_lyase_C"/>
</dbReference>
<dbReference type="InterPro" id="IPR004899">
    <property type="entry name" value="Pertactin_central"/>
</dbReference>
<protein>
    <submittedName>
        <fullName evidence="4">Autotransporter outer membrane beta-barrel domain-containing protein</fullName>
    </submittedName>
</protein>
<feature type="region of interest" description="Disordered" evidence="2">
    <location>
        <begin position="114"/>
        <end position="134"/>
    </location>
</feature>
<accession>A0ABR7B1A9</accession>
<organism evidence="4 5">
    <name type="scientific">Pseudomonas folii</name>
    <dbReference type="NCBI Taxonomy" id="2762593"/>
    <lineage>
        <taxon>Bacteria</taxon>
        <taxon>Pseudomonadati</taxon>
        <taxon>Pseudomonadota</taxon>
        <taxon>Gammaproteobacteria</taxon>
        <taxon>Pseudomonadales</taxon>
        <taxon>Pseudomonadaceae</taxon>
        <taxon>Pseudomonas</taxon>
    </lineage>
</organism>
<dbReference type="Pfam" id="PF03797">
    <property type="entry name" value="Autotransporter"/>
    <property type="match status" value="1"/>
</dbReference>
<dbReference type="InterPro" id="IPR051551">
    <property type="entry name" value="Autotransporter_adhesion"/>
</dbReference>
<evidence type="ECO:0000259" key="3">
    <source>
        <dbReference type="PROSITE" id="PS51208"/>
    </source>
</evidence>
<dbReference type="PROSITE" id="PS51208">
    <property type="entry name" value="AUTOTRANSPORTER"/>
    <property type="match status" value="1"/>
</dbReference>
<feature type="domain" description="Autotransporter" evidence="3">
    <location>
        <begin position="487"/>
        <end position="755"/>
    </location>
</feature>
<keyword evidence="1" id="KW-0732">Signal</keyword>
<name>A0ABR7B1A9_9PSED</name>
<evidence type="ECO:0000313" key="4">
    <source>
        <dbReference type="EMBL" id="MBC3950971.1"/>
    </source>
</evidence>
<dbReference type="InterPro" id="IPR011050">
    <property type="entry name" value="Pectin_lyase_fold/virulence"/>
</dbReference>
<dbReference type="Pfam" id="PF03212">
    <property type="entry name" value="Pertactin"/>
    <property type="match status" value="1"/>
</dbReference>
<dbReference type="Gene3D" id="2.40.128.130">
    <property type="entry name" value="Autotransporter beta-domain"/>
    <property type="match status" value="1"/>
</dbReference>
<comment type="caution">
    <text evidence="4">The sequence shown here is derived from an EMBL/GenBank/DDBJ whole genome shotgun (WGS) entry which is preliminary data.</text>
</comment>
<dbReference type="SUPFAM" id="SSF103515">
    <property type="entry name" value="Autotransporter"/>
    <property type="match status" value="1"/>
</dbReference>
<dbReference type="PANTHER" id="PTHR35037">
    <property type="entry name" value="C-TERMINAL REGION OF AIDA-LIKE PROTEIN"/>
    <property type="match status" value="1"/>
</dbReference>
<feature type="compositionally biased region" description="Polar residues" evidence="2">
    <location>
        <begin position="124"/>
        <end position="134"/>
    </location>
</feature>
<dbReference type="InterPro" id="IPR005546">
    <property type="entry name" value="Autotransporte_beta"/>
</dbReference>
<dbReference type="InterPro" id="IPR003991">
    <property type="entry name" value="Pertactin_virulence_factor"/>
</dbReference>
<dbReference type="RefSeq" id="WP_187521854.1">
    <property type="nucleotide sequence ID" value="NZ_JACONW010000063.1"/>
</dbReference>
<dbReference type="CDD" id="cd01343">
    <property type="entry name" value="PL1_Passenger_AT"/>
    <property type="match status" value="1"/>
</dbReference>
<reference evidence="4 5" key="1">
    <citation type="submission" date="2020-08" db="EMBL/GenBank/DDBJ databases">
        <title>Putative novel bacterial strains isolated from necrotic wheat leaf tissues caused by Xanthomonas translucens.</title>
        <authorList>
            <person name="Tambong J.T."/>
        </authorList>
    </citation>
    <scope>NUCLEOTIDE SEQUENCE [LARGE SCALE GENOMIC DNA]</scope>
    <source>
        <strain evidence="4 5">DOAB 1069</strain>
    </source>
</reference>